<comment type="caution">
    <text evidence="1">The sequence shown here is derived from an EMBL/GenBank/DDBJ whole genome shotgun (WGS) entry which is preliminary data.</text>
</comment>
<evidence type="ECO:0000313" key="1">
    <source>
        <dbReference type="EMBL" id="KAH9375146.1"/>
    </source>
</evidence>
<gene>
    <name evidence="1" type="ORF">HPB48_022812</name>
</gene>
<accession>A0A9J6GIY5</accession>
<dbReference type="AlphaFoldDB" id="A0A9J6GIY5"/>
<dbReference type="Proteomes" id="UP000821853">
    <property type="component" value="Chromosome 5"/>
</dbReference>
<dbReference type="EMBL" id="JABSTR010000007">
    <property type="protein sequence ID" value="KAH9375146.1"/>
    <property type="molecule type" value="Genomic_DNA"/>
</dbReference>
<organism evidence="1 2">
    <name type="scientific">Haemaphysalis longicornis</name>
    <name type="common">Bush tick</name>
    <dbReference type="NCBI Taxonomy" id="44386"/>
    <lineage>
        <taxon>Eukaryota</taxon>
        <taxon>Metazoa</taxon>
        <taxon>Ecdysozoa</taxon>
        <taxon>Arthropoda</taxon>
        <taxon>Chelicerata</taxon>
        <taxon>Arachnida</taxon>
        <taxon>Acari</taxon>
        <taxon>Parasitiformes</taxon>
        <taxon>Ixodida</taxon>
        <taxon>Ixodoidea</taxon>
        <taxon>Ixodidae</taxon>
        <taxon>Haemaphysalinae</taxon>
        <taxon>Haemaphysalis</taxon>
    </lineage>
</organism>
<name>A0A9J6GIY5_HAELO</name>
<sequence length="118" mass="13294">MYRIKLSFIHSSGSAQHPDDSTQQPYILADVSHLLKNLQGHLTKKTQKIYLPEMVVQENNLSVKEVSSTPIEEMSISSRARSLGQLQGSQKPRSALNTLKRGNLDLPACYSTMILLWR</sequence>
<keyword evidence="2" id="KW-1185">Reference proteome</keyword>
<dbReference type="VEuPathDB" id="VectorBase:HLOH_042772"/>
<protein>
    <submittedName>
        <fullName evidence="1">Uncharacterized protein</fullName>
    </submittedName>
</protein>
<proteinExistence type="predicted"/>
<evidence type="ECO:0000313" key="2">
    <source>
        <dbReference type="Proteomes" id="UP000821853"/>
    </source>
</evidence>
<reference evidence="1 2" key="1">
    <citation type="journal article" date="2020" name="Cell">
        <title>Large-Scale Comparative Analyses of Tick Genomes Elucidate Their Genetic Diversity and Vector Capacities.</title>
        <authorList>
            <consortium name="Tick Genome and Microbiome Consortium (TIGMIC)"/>
            <person name="Jia N."/>
            <person name="Wang J."/>
            <person name="Shi W."/>
            <person name="Du L."/>
            <person name="Sun Y."/>
            <person name="Zhan W."/>
            <person name="Jiang J.F."/>
            <person name="Wang Q."/>
            <person name="Zhang B."/>
            <person name="Ji P."/>
            <person name="Bell-Sakyi L."/>
            <person name="Cui X.M."/>
            <person name="Yuan T.T."/>
            <person name="Jiang B.G."/>
            <person name="Yang W.F."/>
            <person name="Lam T.T."/>
            <person name="Chang Q.C."/>
            <person name="Ding S.J."/>
            <person name="Wang X.J."/>
            <person name="Zhu J.G."/>
            <person name="Ruan X.D."/>
            <person name="Zhao L."/>
            <person name="Wei J.T."/>
            <person name="Ye R.Z."/>
            <person name="Que T.C."/>
            <person name="Du C.H."/>
            <person name="Zhou Y.H."/>
            <person name="Cheng J.X."/>
            <person name="Dai P.F."/>
            <person name="Guo W.B."/>
            <person name="Han X.H."/>
            <person name="Huang E.J."/>
            <person name="Li L.F."/>
            <person name="Wei W."/>
            <person name="Gao Y.C."/>
            <person name="Liu J.Z."/>
            <person name="Shao H.Z."/>
            <person name="Wang X."/>
            <person name="Wang C.C."/>
            <person name="Yang T.C."/>
            <person name="Huo Q.B."/>
            <person name="Li W."/>
            <person name="Chen H.Y."/>
            <person name="Chen S.E."/>
            <person name="Zhou L.G."/>
            <person name="Ni X.B."/>
            <person name="Tian J.H."/>
            <person name="Sheng Y."/>
            <person name="Liu T."/>
            <person name="Pan Y.S."/>
            <person name="Xia L.Y."/>
            <person name="Li J."/>
            <person name="Zhao F."/>
            <person name="Cao W.C."/>
        </authorList>
    </citation>
    <scope>NUCLEOTIDE SEQUENCE [LARGE SCALE GENOMIC DNA]</scope>
    <source>
        <strain evidence="1">HaeL-2018</strain>
    </source>
</reference>